<accession>A0A7W6RPA6</accession>
<evidence type="ECO:0000313" key="1">
    <source>
        <dbReference type="EMBL" id="MBB4276159.1"/>
    </source>
</evidence>
<evidence type="ECO:0000313" key="2">
    <source>
        <dbReference type="Proteomes" id="UP000533641"/>
    </source>
</evidence>
<gene>
    <name evidence="1" type="ORF">GGE12_003956</name>
</gene>
<dbReference type="AlphaFoldDB" id="A0A7W6RPA6"/>
<dbReference type="Proteomes" id="UP000533641">
    <property type="component" value="Unassembled WGS sequence"/>
</dbReference>
<comment type="caution">
    <text evidence="1">The sequence shown here is derived from an EMBL/GenBank/DDBJ whole genome shotgun (WGS) entry which is preliminary data.</text>
</comment>
<sequence length="58" mass="6426">MLLAMMPVWRICAICIVQRLEQVVDASHADGRDNDARPVKLRHVKAIEEETGVGNVVA</sequence>
<proteinExistence type="predicted"/>
<protein>
    <submittedName>
        <fullName evidence="1">Uncharacterized protein</fullName>
    </submittedName>
</protein>
<dbReference type="EMBL" id="JACIGM010000008">
    <property type="protein sequence ID" value="MBB4276159.1"/>
    <property type="molecule type" value="Genomic_DNA"/>
</dbReference>
<dbReference type="RefSeq" id="WP_183927059.1">
    <property type="nucleotide sequence ID" value="NZ_JACIGM010000008.1"/>
</dbReference>
<organism evidence="1 2">
    <name type="scientific">Rhizobium mongolense</name>
    <dbReference type="NCBI Taxonomy" id="57676"/>
    <lineage>
        <taxon>Bacteria</taxon>
        <taxon>Pseudomonadati</taxon>
        <taxon>Pseudomonadota</taxon>
        <taxon>Alphaproteobacteria</taxon>
        <taxon>Hyphomicrobiales</taxon>
        <taxon>Rhizobiaceae</taxon>
        <taxon>Rhizobium/Agrobacterium group</taxon>
        <taxon>Rhizobium</taxon>
    </lineage>
</organism>
<name>A0A7W6RPA6_9HYPH</name>
<reference evidence="1 2" key="1">
    <citation type="submission" date="2020-08" db="EMBL/GenBank/DDBJ databases">
        <title>Genomic Encyclopedia of Type Strains, Phase IV (KMG-V): Genome sequencing to study the core and pangenomes of soil and plant-associated prokaryotes.</title>
        <authorList>
            <person name="Whitman W."/>
        </authorList>
    </citation>
    <scope>NUCLEOTIDE SEQUENCE [LARGE SCALE GENOMIC DNA]</scope>
    <source>
        <strain evidence="1 2">SEMIA 402</strain>
    </source>
</reference>